<evidence type="ECO:0000313" key="3">
    <source>
        <dbReference type="Proteomes" id="UP000530670"/>
    </source>
</evidence>
<gene>
    <name evidence="2" type="ORF">FTJAE_2176</name>
</gene>
<organism evidence="2 3">
    <name type="scientific">Fusarium tjaetaba</name>
    <dbReference type="NCBI Taxonomy" id="1567544"/>
    <lineage>
        <taxon>Eukaryota</taxon>
        <taxon>Fungi</taxon>
        <taxon>Dikarya</taxon>
        <taxon>Ascomycota</taxon>
        <taxon>Pezizomycotina</taxon>
        <taxon>Sordariomycetes</taxon>
        <taxon>Hypocreomycetidae</taxon>
        <taxon>Hypocreales</taxon>
        <taxon>Nectriaceae</taxon>
        <taxon>Fusarium</taxon>
        <taxon>Fusarium fujikuroi species complex</taxon>
    </lineage>
</organism>
<dbReference type="OrthoDB" id="5080804at2759"/>
<keyword evidence="3" id="KW-1185">Reference proteome</keyword>
<evidence type="ECO:0000256" key="1">
    <source>
        <dbReference type="SAM" id="MobiDB-lite"/>
    </source>
</evidence>
<sequence>MQKVTIIRLAPNEIQVIIDNLAQHVVNALVGWQLGDVDDQVPAGATYSTTQRNHQGPSQSISVNAYLAD</sequence>
<feature type="region of interest" description="Disordered" evidence="1">
    <location>
        <begin position="47"/>
        <end position="69"/>
    </location>
</feature>
<reference evidence="2 3" key="1">
    <citation type="submission" date="2020-05" db="EMBL/GenBank/DDBJ databases">
        <title>Identification and distribution of gene clusters putatively required for synthesis of sphingolipid metabolism inhibitors in phylogenetically diverse species of the filamentous fungus Fusarium.</title>
        <authorList>
            <person name="Kim H.-S."/>
            <person name="Busman M."/>
            <person name="Brown D.W."/>
            <person name="Divon H."/>
            <person name="Uhlig S."/>
            <person name="Proctor R.H."/>
        </authorList>
    </citation>
    <scope>NUCLEOTIDE SEQUENCE [LARGE SCALE GENOMIC DNA]</scope>
    <source>
        <strain evidence="2 3">NRRL 66243</strain>
    </source>
</reference>
<protein>
    <submittedName>
        <fullName evidence="2">Uncharacterized protein</fullName>
    </submittedName>
</protein>
<dbReference type="AlphaFoldDB" id="A0A8H5S8F9"/>
<accession>A0A8H5S8F9</accession>
<dbReference type="GeneID" id="59300613"/>
<dbReference type="EMBL" id="JAAQRI010000040">
    <property type="protein sequence ID" value="KAF5646087.1"/>
    <property type="molecule type" value="Genomic_DNA"/>
</dbReference>
<name>A0A8H5S8F9_9HYPO</name>
<dbReference type="RefSeq" id="XP_037210680.1">
    <property type="nucleotide sequence ID" value="XM_037348343.1"/>
</dbReference>
<proteinExistence type="predicted"/>
<comment type="caution">
    <text evidence="2">The sequence shown here is derived from an EMBL/GenBank/DDBJ whole genome shotgun (WGS) entry which is preliminary data.</text>
</comment>
<evidence type="ECO:0000313" key="2">
    <source>
        <dbReference type="EMBL" id="KAF5646087.1"/>
    </source>
</evidence>
<feature type="compositionally biased region" description="Polar residues" evidence="1">
    <location>
        <begin position="47"/>
        <end position="63"/>
    </location>
</feature>
<dbReference type="Proteomes" id="UP000530670">
    <property type="component" value="Unassembled WGS sequence"/>
</dbReference>